<dbReference type="PANTHER" id="PTHR43712:SF2">
    <property type="entry name" value="O-METHYLTRANSFERASE CICE"/>
    <property type="match status" value="1"/>
</dbReference>
<dbReference type="PIRSF" id="PIRSF005739">
    <property type="entry name" value="O-mtase"/>
    <property type="match status" value="1"/>
</dbReference>
<dbReference type="AlphaFoldDB" id="A0AAJ6HMK2"/>
<dbReference type="PROSITE" id="PS51683">
    <property type="entry name" value="SAM_OMT_II"/>
    <property type="match status" value="1"/>
</dbReference>
<keyword evidence="8" id="KW-1185">Reference proteome</keyword>
<dbReference type="Gene3D" id="3.40.50.150">
    <property type="entry name" value="Vaccinia Virus protein VP39"/>
    <property type="match status" value="1"/>
</dbReference>
<protein>
    <submittedName>
        <fullName evidence="7">Methyltransferase</fullName>
    </submittedName>
</protein>
<dbReference type="InterPro" id="IPR036388">
    <property type="entry name" value="WH-like_DNA-bd_sf"/>
</dbReference>
<dbReference type="PANTHER" id="PTHR43712">
    <property type="entry name" value="PUTATIVE (AFU_ORTHOLOGUE AFUA_4G14580)-RELATED"/>
    <property type="match status" value="1"/>
</dbReference>
<proteinExistence type="predicted"/>
<evidence type="ECO:0000256" key="1">
    <source>
        <dbReference type="ARBA" id="ARBA00022603"/>
    </source>
</evidence>
<keyword evidence="3" id="KW-0949">S-adenosyl-L-methionine</keyword>
<evidence type="ECO:0000256" key="4">
    <source>
        <dbReference type="PIRSR" id="PIRSR005739-1"/>
    </source>
</evidence>
<feature type="domain" description="O-methyltransferase dimerisation" evidence="6">
    <location>
        <begin position="15"/>
        <end position="85"/>
    </location>
</feature>
<dbReference type="KEGG" id="mprn:Q3V37_18365"/>
<dbReference type="SUPFAM" id="SSF53335">
    <property type="entry name" value="S-adenosyl-L-methionine-dependent methyltransferases"/>
    <property type="match status" value="1"/>
</dbReference>
<dbReference type="SUPFAM" id="SSF46785">
    <property type="entry name" value="Winged helix' DNA-binding domain"/>
    <property type="match status" value="1"/>
</dbReference>
<dbReference type="Gene3D" id="1.10.287.1350">
    <property type="match status" value="1"/>
</dbReference>
<dbReference type="Proteomes" id="UP001235874">
    <property type="component" value="Chromosome"/>
</dbReference>
<feature type="domain" description="O-methyltransferase C-terminal" evidence="5">
    <location>
        <begin position="111"/>
        <end position="313"/>
    </location>
</feature>
<dbReference type="Pfam" id="PF00891">
    <property type="entry name" value="Methyltransf_2"/>
    <property type="match status" value="1"/>
</dbReference>
<dbReference type="GO" id="GO:0008171">
    <property type="term" value="F:O-methyltransferase activity"/>
    <property type="evidence" value="ECO:0007669"/>
    <property type="project" value="InterPro"/>
</dbReference>
<dbReference type="Gene3D" id="1.10.10.10">
    <property type="entry name" value="Winged helix-like DNA-binding domain superfamily/Winged helix DNA-binding domain"/>
    <property type="match status" value="1"/>
</dbReference>
<keyword evidence="1 7" id="KW-0489">Methyltransferase</keyword>
<reference evidence="7 8" key="1">
    <citation type="submission" date="2023-07" db="EMBL/GenBank/DDBJ databases">
        <title>Micromonospora profundi TRM 95458 converts glycerol to a new osmotic compound.</title>
        <authorList>
            <person name="Lu D."/>
        </authorList>
    </citation>
    <scope>NUCLEOTIDE SEQUENCE [LARGE SCALE GENOMIC DNA]</scope>
    <source>
        <strain evidence="7 8">TRM95458</strain>
    </source>
</reference>
<dbReference type="InterPro" id="IPR016461">
    <property type="entry name" value="COMT-like"/>
</dbReference>
<dbReference type="EMBL" id="CP130472">
    <property type="protein sequence ID" value="WLS43371.1"/>
    <property type="molecule type" value="Genomic_DNA"/>
</dbReference>
<dbReference type="GO" id="GO:0046983">
    <property type="term" value="F:protein dimerization activity"/>
    <property type="evidence" value="ECO:0007669"/>
    <property type="project" value="InterPro"/>
</dbReference>
<dbReference type="Pfam" id="PF08100">
    <property type="entry name" value="Dimerisation"/>
    <property type="match status" value="1"/>
</dbReference>
<evidence type="ECO:0000256" key="2">
    <source>
        <dbReference type="ARBA" id="ARBA00022679"/>
    </source>
</evidence>
<dbReference type="InterPro" id="IPR012967">
    <property type="entry name" value="COMT_dimerisation"/>
</dbReference>
<organism evidence="7 8">
    <name type="scientific">Micromonospora profundi</name>
    <dbReference type="NCBI Taxonomy" id="1420889"/>
    <lineage>
        <taxon>Bacteria</taxon>
        <taxon>Bacillati</taxon>
        <taxon>Actinomycetota</taxon>
        <taxon>Actinomycetes</taxon>
        <taxon>Micromonosporales</taxon>
        <taxon>Micromonosporaceae</taxon>
        <taxon>Micromonospora</taxon>
    </lineage>
</organism>
<dbReference type="InterPro" id="IPR029063">
    <property type="entry name" value="SAM-dependent_MTases_sf"/>
</dbReference>
<gene>
    <name evidence="7" type="ORF">Q3V37_18365</name>
</gene>
<dbReference type="GO" id="GO:0032259">
    <property type="term" value="P:methylation"/>
    <property type="evidence" value="ECO:0007669"/>
    <property type="project" value="UniProtKB-KW"/>
</dbReference>
<evidence type="ECO:0000256" key="3">
    <source>
        <dbReference type="ARBA" id="ARBA00022691"/>
    </source>
</evidence>
<evidence type="ECO:0000259" key="5">
    <source>
        <dbReference type="Pfam" id="PF00891"/>
    </source>
</evidence>
<dbReference type="InterPro" id="IPR001077">
    <property type="entry name" value="COMT_C"/>
</dbReference>
<name>A0AAJ6HMK2_9ACTN</name>
<sequence>MARDEMSARIWSMAGLGTPMAIRTAATLRLADHIAGGADTAEAIAAAEGVDADALERVMRYLAVRGLLIRESGGRYSLTPLGAVLREDHPSKARARLDIEGSVGRAELSFVQLLHSVRTGEAGFPVQFGRSFWEDWAADPERAANFNRLTSDLESRSPEIVEGMDWGPLGWVVDVGGGNGALLIGLLNAYPTLRGTVLEMPDNCEAARKSVAESGLGERLDVVAGSFFDPLPAGAGGYVLSFVLHNWPDGPAREILRRCAEAAGQTGAVLVVEQTGPGGEATHTGMDLRMLTACGGRERTAADLTALAASVGLRGVAVHAAGSFSIVELRAAG</sequence>
<dbReference type="InterPro" id="IPR036390">
    <property type="entry name" value="WH_DNA-bd_sf"/>
</dbReference>
<evidence type="ECO:0000313" key="7">
    <source>
        <dbReference type="EMBL" id="WLS43371.1"/>
    </source>
</evidence>
<feature type="active site" description="Proton acceptor" evidence="4">
    <location>
        <position position="245"/>
    </location>
</feature>
<accession>A0AAJ6HMK2</accession>
<dbReference type="RefSeq" id="WP_306270810.1">
    <property type="nucleotide sequence ID" value="NZ_CP130472.1"/>
</dbReference>
<keyword evidence="2" id="KW-0808">Transferase</keyword>
<dbReference type="CDD" id="cd02440">
    <property type="entry name" value="AdoMet_MTases"/>
    <property type="match status" value="1"/>
</dbReference>
<evidence type="ECO:0000313" key="8">
    <source>
        <dbReference type="Proteomes" id="UP001235874"/>
    </source>
</evidence>
<evidence type="ECO:0000259" key="6">
    <source>
        <dbReference type="Pfam" id="PF08100"/>
    </source>
</evidence>